<evidence type="ECO:0008006" key="3">
    <source>
        <dbReference type="Google" id="ProtNLM"/>
    </source>
</evidence>
<comment type="caution">
    <text evidence="1">The sequence shown here is derived from an EMBL/GenBank/DDBJ whole genome shotgun (WGS) entry which is preliminary data.</text>
</comment>
<gene>
    <name evidence="1" type="ORF">C7474_2220</name>
</gene>
<organism evidence="1 2">
    <name type="scientific">Microbacterium telephonicum</name>
    <dbReference type="NCBI Taxonomy" id="1714841"/>
    <lineage>
        <taxon>Bacteria</taxon>
        <taxon>Bacillati</taxon>
        <taxon>Actinomycetota</taxon>
        <taxon>Actinomycetes</taxon>
        <taxon>Micrococcales</taxon>
        <taxon>Microbacteriaceae</taxon>
        <taxon>Microbacterium</taxon>
    </lineage>
</organism>
<keyword evidence="2" id="KW-1185">Reference proteome</keyword>
<accession>A0A498C484</accession>
<name>A0A498C484_9MICO</name>
<evidence type="ECO:0000313" key="1">
    <source>
        <dbReference type="EMBL" id="RLK47628.1"/>
    </source>
</evidence>
<protein>
    <recommendedName>
        <fullName evidence="3">Phage terminase large subunit-like protein</fullName>
    </recommendedName>
</protein>
<reference evidence="1 2" key="1">
    <citation type="journal article" date="2015" name="Stand. Genomic Sci.">
        <title>Genomic Encyclopedia of Bacterial and Archaeal Type Strains, Phase III: the genomes of soil and plant-associated and newly described type strains.</title>
        <authorList>
            <person name="Whitman W.B."/>
            <person name="Woyke T."/>
            <person name="Klenk H.P."/>
            <person name="Zhou Y."/>
            <person name="Lilburn T.G."/>
            <person name="Beck B.J."/>
            <person name="De Vos P."/>
            <person name="Vandamme P."/>
            <person name="Eisen J.A."/>
            <person name="Garrity G."/>
            <person name="Hugenholtz P."/>
            <person name="Kyrpides N.C."/>
        </authorList>
    </citation>
    <scope>NUCLEOTIDE SEQUENCE [LARGE SCALE GENOMIC DNA]</scope>
    <source>
        <strain evidence="1 2">S2T63</strain>
    </source>
</reference>
<dbReference type="Proteomes" id="UP000273158">
    <property type="component" value="Unassembled WGS sequence"/>
</dbReference>
<evidence type="ECO:0000313" key="2">
    <source>
        <dbReference type="Proteomes" id="UP000273158"/>
    </source>
</evidence>
<dbReference type="Gene3D" id="3.40.50.300">
    <property type="entry name" value="P-loop containing nucleotide triphosphate hydrolases"/>
    <property type="match status" value="1"/>
</dbReference>
<proteinExistence type="predicted"/>
<dbReference type="AlphaFoldDB" id="A0A498C484"/>
<dbReference type="EMBL" id="RCDB01000003">
    <property type="protein sequence ID" value="RLK47628.1"/>
    <property type="molecule type" value="Genomic_DNA"/>
</dbReference>
<dbReference type="InterPro" id="IPR027417">
    <property type="entry name" value="P-loop_NTPase"/>
</dbReference>
<sequence length="562" mass="62607">MPWVPQHEGDFPTLGWHVADQMAEYLGRPDAGDDDVFDPFILTLEQQEFLNELYRIDPSTGRRLIHRAALIRPRGWGKSPFVAGIMISEAIFEVVPDGWDSEGQPVGKPWSKVRTPYVAIAAVTEEQTKNTWEPLLEMLRQGDAVDEFDLDPMDSFVSLRRGRIQPITSSPNSIKGFKAVAASLDQTETWVRGNGGVKLAQTLRNNATKLGGVTIETPNAYTLGERSVAEASFGFWDDIQSGKYKNLEDVRSIYFDHRPAPADTRIDDMESLVYGLRVAFGDSSAHADGCLLHEPPCAPGWSDVHRTAMDFFDTANDPAVMRADFLNQVDAARDAYVSDPEMRACVDAGRDKTVSRTEPVTLGFDGSEGRKDKHIADATVLIGYSVTQRHFFTIGIWEQPDGPQGEGWRPPKLEIEQAVAKAFKEYNVVGFYADPSAGWAGEVKQWEAAHHKRLKAKMSVQEPIRWKQKDIGRTCDTFDQLYSQIRQGEVSFDGNPTVLRHFLNARRDPRRAGYVLKKADDNQDYGKIDATYGAAFAFAAGNDALGKGVTASSTTRMPRQLR</sequence>